<protein>
    <recommendedName>
        <fullName evidence="11">Cytochrome P450</fullName>
    </recommendedName>
</protein>
<evidence type="ECO:0000313" key="8">
    <source>
        <dbReference type="EMBL" id="CAF3967108.1"/>
    </source>
</evidence>
<dbReference type="InterPro" id="IPR001128">
    <property type="entry name" value="Cyt_P450"/>
</dbReference>
<keyword evidence="3" id="KW-0479">Metal-binding</keyword>
<evidence type="ECO:0000313" key="9">
    <source>
        <dbReference type="EMBL" id="CAF4219837.1"/>
    </source>
</evidence>
<comment type="caution">
    <text evidence="6">The sequence shown here is derived from an EMBL/GenBank/DDBJ whole genome shotgun (WGS) entry which is preliminary data.</text>
</comment>
<evidence type="ECO:0000313" key="10">
    <source>
        <dbReference type="Proteomes" id="UP000663882"/>
    </source>
</evidence>
<dbReference type="AlphaFoldDB" id="A0A814WTP5"/>
<dbReference type="GO" id="GO:0016705">
    <property type="term" value="F:oxidoreductase activity, acting on paired donors, with incorporation or reduction of molecular oxygen"/>
    <property type="evidence" value="ECO:0007669"/>
    <property type="project" value="InterPro"/>
</dbReference>
<evidence type="ECO:0000256" key="3">
    <source>
        <dbReference type="ARBA" id="ARBA00022723"/>
    </source>
</evidence>
<dbReference type="InterPro" id="IPR050705">
    <property type="entry name" value="Cytochrome_P450_3A"/>
</dbReference>
<keyword evidence="2" id="KW-0349">Heme</keyword>
<organism evidence="6 10">
    <name type="scientific">Rotaria sordida</name>
    <dbReference type="NCBI Taxonomy" id="392033"/>
    <lineage>
        <taxon>Eukaryota</taxon>
        <taxon>Metazoa</taxon>
        <taxon>Spiralia</taxon>
        <taxon>Gnathifera</taxon>
        <taxon>Rotifera</taxon>
        <taxon>Eurotatoria</taxon>
        <taxon>Bdelloidea</taxon>
        <taxon>Philodinida</taxon>
        <taxon>Philodinidae</taxon>
        <taxon>Rotaria</taxon>
    </lineage>
</organism>
<dbReference type="PANTHER" id="PTHR24302:SF15">
    <property type="entry name" value="FATTY-ACID PEROXYGENASE"/>
    <property type="match status" value="1"/>
</dbReference>
<proteinExistence type="inferred from homology"/>
<dbReference type="EMBL" id="CAJOBE010018392">
    <property type="protein sequence ID" value="CAF4219837.1"/>
    <property type="molecule type" value="Genomic_DNA"/>
</dbReference>
<dbReference type="EMBL" id="CAJNOU010008804">
    <property type="protein sequence ID" value="CAF1541022.1"/>
    <property type="molecule type" value="Genomic_DNA"/>
</dbReference>
<dbReference type="Gene3D" id="1.10.630.10">
    <property type="entry name" value="Cytochrome P450"/>
    <property type="match status" value="1"/>
</dbReference>
<dbReference type="Proteomes" id="UP000663882">
    <property type="component" value="Unassembled WGS sequence"/>
</dbReference>
<evidence type="ECO:0000313" key="6">
    <source>
        <dbReference type="EMBL" id="CAF1206779.1"/>
    </source>
</evidence>
<dbReference type="SUPFAM" id="SSF48264">
    <property type="entry name" value="Cytochrome P450"/>
    <property type="match status" value="1"/>
</dbReference>
<dbReference type="GO" id="GO:0020037">
    <property type="term" value="F:heme binding"/>
    <property type="evidence" value="ECO:0007669"/>
    <property type="project" value="InterPro"/>
</dbReference>
<comment type="similarity">
    <text evidence="1">Belongs to the cytochrome P450 family.</text>
</comment>
<reference evidence="6" key="1">
    <citation type="submission" date="2021-02" db="EMBL/GenBank/DDBJ databases">
        <authorList>
            <person name="Nowell W R."/>
        </authorList>
    </citation>
    <scope>NUCLEOTIDE SEQUENCE</scope>
</reference>
<keyword evidence="5" id="KW-0408">Iron</keyword>
<dbReference type="PANTHER" id="PTHR24302">
    <property type="entry name" value="CYTOCHROME P450 FAMILY 3"/>
    <property type="match status" value="1"/>
</dbReference>
<evidence type="ECO:0000313" key="7">
    <source>
        <dbReference type="EMBL" id="CAF1541022.1"/>
    </source>
</evidence>
<dbReference type="InterPro" id="IPR002401">
    <property type="entry name" value="Cyt_P450_E_grp-I"/>
</dbReference>
<dbReference type="EMBL" id="CAJNOO010001850">
    <property type="protein sequence ID" value="CAF1206779.1"/>
    <property type="molecule type" value="Genomic_DNA"/>
</dbReference>
<keyword evidence="4" id="KW-0560">Oxidoreductase</keyword>
<gene>
    <name evidence="9" type="ORF">FNK824_LOCUS37189</name>
    <name evidence="8" type="ORF">OTI717_LOCUS27231</name>
    <name evidence="6" type="ORF">RFH988_LOCUS24907</name>
    <name evidence="7" type="ORF">SEV965_LOCUS38128</name>
</gene>
<dbReference type="PRINTS" id="PR00463">
    <property type="entry name" value="EP450I"/>
</dbReference>
<dbReference type="EMBL" id="CAJOAX010005996">
    <property type="protein sequence ID" value="CAF3967108.1"/>
    <property type="molecule type" value="Genomic_DNA"/>
</dbReference>
<dbReference type="Proteomes" id="UP000663889">
    <property type="component" value="Unassembled WGS sequence"/>
</dbReference>
<evidence type="ECO:0008006" key="11">
    <source>
        <dbReference type="Google" id="ProtNLM"/>
    </source>
</evidence>
<dbReference type="Proteomes" id="UP000663874">
    <property type="component" value="Unassembled WGS sequence"/>
</dbReference>
<evidence type="ECO:0000256" key="2">
    <source>
        <dbReference type="ARBA" id="ARBA00022617"/>
    </source>
</evidence>
<dbReference type="GO" id="GO:0008395">
    <property type="term" value="F:steroid hydroxylase activity"/>
    <property type="evidence" value="ECO:0007669"/>
    <property type="project" value="TreeGrafter"/>
</dbReference>
<evidence type="ECO:0000256" key="1">
    <source>
        <dbReference type="ARBA" id="ARBA00010617"/>
    </source>
</evidence>
<sequence length="193" mass="22670">MHRFVDAIVNVLVESDRQRRTHLNNINDLLNRIINRKDPETVYQLSDENILYQMVIFLIAGHETTSELLLFILYYLLKNPHALQKVQAEIDQYTEITIDTLRTLASEAPLYSYNATISTLDSDIRSLPNDRPIIIITASYEVKKQLQLFAQLCKNEIENFTGDIYEKEILDLYSSYEFSFEQYLRILSSLRIR</sequence>
<evidence type="ECO:0000256" key="4">
    <source>
        <dbReference type="ARBA" id="ARBA00023002"/>
    </source>
</evidence>
<evidence type="ECO:0000256" key="5">
    <source>
        <dbReference type="ARBA" id="ARBA00023004"/>
    </source>
</evidence>
<dbReference type="InterPro" id="IPR036396">
    <property type="entry name" value="Cyt_P450_sf"/>
</dbReference>
<dbReference type="GO" id="GO:0005506">
    <property type="term" value="F:iron ion binding"/>
    <property type="evidence" value="ECO:0007669"/>
    <property type="project" value="InterPro"/>
</dbReference>
<dbReference type="Pfam" id="PF00067">
    <property type="entry name" value="p450"/>
    <property type="match status" value="1"/>
</dbReference>
<dbReference type="Proteomes" id="UP000663823">
    <property type="component" value="Unassembled WGS sequence"/>
</dbReference>
<accession>A0A814WTP5</accession>
<name>A0A814WTP5_9BILA</name>